<dbReference type="PANTHER" id="PTHR43701:SF5">
    <property type="entry name" value="MEMBRANE TRANSPORTER PROTEIN-RELATED"/>
    <property type="match status" value="1"/>
</dbReference>
<dbReference type="RefSeq" id="WP_169036271.1">
    <property type="nucleotide sequence ID" value="NZ_LANA01000002.1"/>
</dbReference>
<evidence type="ECO:0000313" key="7">
    <source>
        <dbReference type="Proteomes" id="UP001166004"/>
    </source>
</evidence>
<dbReference type="Pfam" id="PF01925">
    <property type="entry name" value="TauE"/>
    <property type="match status" value="1"/>
</dbReference>
<protein>
    <recommendedName>
        <fullName evidence="5">Probable membrane transporter protein</fullName>
    </recommendedName>
</protein>
<evidence type="ECO:0000256" key="2">
    <source>
        <dbReference type="ARBA" id="ARBA00022692"/>
    </source>
</evidence>
<dbReference type="PANTHER" id="PTHR43701">
    <property type="entry name" value="MEMBRANE TRANSPORTER PROTEIN MJ0441-RELATED"/>
    <property type="match status" value="1"/>
</dbReference>
<keyword evidence="7" id="KW-1185">Reference proteome</keyword>
<proteinExistence type="inferred from homology"/>
<feature type="transmembrane region" description="Helical" evidence="5">
    <location>
        <begin position="226"/>
        <end position="244"/>
    </location>
</feature>
<evidence type="ECO:0000256" key="1">
    <source>
        <dbReference type="ARBA" id="ARBA00004141"/>
    </source>
</evidence>
<evidence type="ECO:0000256" key="5">
    <source>
        <dbReference type="RuleBase" id="RU363041"/>
    </source>
</evidence>
<dbReference type="Proteomes" id="UP001166004">
    <property type="component" value="Unassembled WGS sequence"/>
</dbReference>
<comment type="subcellular location">
    <subcellularLocation>
        <location evidence="5">Cell membrane</location>
        <topology evidence="5">Multi-pass membrane protein</topology>
    </subcellularLocation>
    <subcellularLocation>
        <location evidence="1">Membrane</location>
        <topology evidence="1">Multi-pass membrane protein</topology>
    </subcellularLocation>
</comment>
<feature type="transmembrane region" description="Helical" evidence="5">
    <location>
        <begin position="167"/>
        <end position="185"/>
    </location>
</feature>
<keyword evidence="4 5" id="KW-0472">Membrane</keyword>
<gene>
    <name evidence="6" type="ORF">VP91_00009130</name>
</gene>
<feature type="transmembrane region" description="Helical" evidence="5">
    <location>
        <begin position="125"/>
        <end position="147"/>
    </location>
</feature>
<dbReference type="InterPro" id="IPR051598">
    <property type="entry name" value="TSUP/Inactive_protease-like"/>
</dbReference>
<evidence type="ECO:0000256" key="3">
    <source>
        <dbReference type="ARBA" id="ARBA00022989"/>
    </source>
</evidence>
<comment type="caution">
    <text evidence="6">The sequence shown here is derived from an EMBL/GenBank/DDBJ whole genome shotgun (WGS) entry which is preliminary data.</text>
</comment>
<dbReference type="EMBL" id="LANA01000002">
    <property type="protein sequence ID" value="NMN67764.1"/>
    <property type="molecule type" value="Genomic_DNA"/>
</dbReference>
<feature type="transmembrane region" description="Helical" evidence="5">
    <location>
        <begin position="69"/>
        <end position="87"/>
    </location>
</feature>
<keyword evidence="2 5" id="KW-0812">Transmembrane</keyword>
<feature type="transmembrane region" description="Helical" evidence="5">
    <location>
        <begin position="37"/>
        <end position="57"/>
    </location>
</feature>
<evidence type="ECO:0000313" key="6">
    <source>
        <dbReference type="EMBL" id="NMN67764.1"/>
    </source>
</evidence>
<keyword evidence="5" id="KW-1003">Cell membrane</keyword>
<sequence length="247" mass="27011">MSILSILFFITAILYSSVGFGGGSTYLALLLIWGVPYTIFPIIALTCNIIVVSGNCFNYIRAGNLNFKLLMPYLIGSIPLAFIGGSLPVDKKIFEILLFFVLSVAGCLLLFNFKSYDDQKESYKNISYFMSIIIGGILGFISGIVGIGGGIFLSPILFLLKVAKPKHIVTSASLFILINSVFGIIGQLTKNLNFSDMYGYFYLLMAVLIGGQIGNYLNLKIFPTRLLALITSGLVLFVAIRMGFKLI</sequence>
<keyword evidence="3 5" id="KW-1133">Transmembrane helix</keyword>
<evidence type="ECO:0000256" key="4">
    <source>
        <dbReference type="ARBA" id="ARBA00023136"/>
    </source>
</evidence>
<accession>A0ABX1T2T5</accession>
<comment type="similarity">
    <text evidence="5">Belongs to the 4-toluene sulfonate uptake permease (TSUP) (TC 2.A.102) family.</text>
</comment>
<feature type="transmembrane region" description="Helical" evidence="5">
    <location>
        <begin position="93"/>
        <end position="113"/>
    </location>
</feature>
<name>A0ABX1T2T5_PELUQ</name>
<reference evidence="6 7" key="1">
    <citation type="submission" date="2019-07" db="EMBL/GenBank/DDBJ databases">
        <title>SAR11 Genome Evolution.</title>
        <authorList>
            <person name="Giovannoni S."/>
        </authorList>
    </citation>
    <scope>NUCLEOTIDE SEQUENCE [LARGE SCALE GENOMIC DNA]</scope>
    <source>
        <strain evidence="6 7">HTCC9565</strain>
    </source>
</reference>
<organism evidence="6 7">
    <name type="scientific">Pelagibacter ubique</name>
    <dbReference type="NCBI Taxonomy" id="198252"/>
    <lineage>
        <taxon>Bacteria</taxon>
        <taxon>Pseudomonadati</taxon>
        <taxon>Pseudomonadota</taxon>
        <taxon>Alphaproteobacteria</taxon>
        <taxon>Candidatus Pelagibacterales</taxon>
        <taxon>Candidatus Pelagibacteraceae</taxon>
        <taxon>Candidatus Pelagibacter</taxon>
    </lineage>
</organism>
<feature type="transmembrane region" description="Helical" evidence="5">
    <location>
        <begin position="197"/>
        <end position="214"/>
    </location>
</feature>
<dbReference type="InterPro" id="IPR002781">
    <property type="entry name" value="TM_pro_TauE-like"/>
</dbReference>